<dbReference type="Pfam" id="PF13641">
    <property type="entry name" value="Glyco_tranf_2_3"/>
    <property type="match status" value="1"/>
</dbReference>
<evidence type="ECO:0000313" key="1">
    <source>
        <dbReference type="EMBL" id="OBV11218.1"/>
    </source>
</evidence>
<dbReference type="EMBL" id="LZYB01000003">
    <property type="protein sequence ID" value="OBV11218.1"/>
    <property type="molecule type" value="Genomic_DNA"/>
</dbReference>
<keyword evidence="1" id="KW-0808">Transferase</keyword>
<dbReference type="GO" id="GO:0016740">
    <property type="term" value="F:transferase activity"/>
    <property type="evidence" value="ECO:0007669"/>
    <property type="project" value="UniProtKB-KW"/>
</dbReference>
<comment type="caution">
    <text evidence="1">The sequence shown here is derived from an EMBL/GenBank/DDBJ whole genome shotgun (WGS) entry which is preliminary data.</text>
</comment>
<dbReference type="PANTHER" id="PTHR43179">
    <property type="entry name" value="RHAMNOSYLTRANSFERASE WBBL"/>
    <property type="match status" value="1"/>
</dbReference>
<keyword evidence="2" id="KW-1185">Reference proteome</keyword>
<gene>
    <name evidence="1" type="ORF">I603_1626</name>
</gene>
<dbReference type="InterPro" id="IPR029044">
    <property type="entry name" value="Nucleotide-diphossugar_trans"/>
</dbReference>
<dbReference type="SUPFAM" id="SSF53448">
    <property type="entry name" value="Nucleotide-diphospho-sugar transferases"/>
    <property type="match status" value="1"/>
</dbReference>
<organism evidence="1 2">
    <name type="scientific">Erythrobacter dokdonensis DSW-74</name>
    <dbReference type="NCBI Taxonomy" id="1300349"/>
    <lineage>
        <taxon>Bacteria</taxon>
        <taxon>Pseudomonadati</taxon>
        <taxon>Pseudomonadota</taxon>
        <taxon>Alphaproteobacteria</taxon>
        <taxon>Sphingomonadales</taxon>
        <taxon>Erythrobacteraceae</taxon>
        <taxon>Erythrobacter/Porphyrobacter group</taxon>
        <taxon>Erythrobacter</taxon>
    </lineage>
</organism>
<dbReference type="PANTHER" id="PTHR43179:SF7">
    <property type="entry name" value="RHAMNOSYLTRANSFERASE WBBL"/>
    <property type="match status" value="1"/>
</dbReference>
<evidence type="ECO:0000313" key="2">
    <source>
        <dbReference type="Proteomes" id="UP000092484"/>
    </source>
</evidence>
<proteinExistence type="predicted"/>
<accession>A0A1A7BFB9</accession>
<reference evidence="1 2" key="1">
    <citation type="submission" date="2016-06" db="EMBL/GenBank/DDBJ databases">
        <title>Genome sequence of Porphyrobacter dokdonensis DSW-74.</title>
        <authorList>
            <person name="Kim J.F."/>
            <person name="Song J.Y."/>
        </authorList>
    </citation>
    <scope>NUCLEOTIDE SEQUENCE [LARGE SCALE GENOMIC DNA]</scope>
    <source>
        <strain evidence="1 2">DSW-74</strain>
    </source>
</reference>
<dbReference type="Proteomes" id="UP000092484">
    <property type="component" value="Unassembled WGS sequence"/>
</dbReference>
<dbReference type="Gene3D" id="3.90.550.10">
    <property type="entry name" value="Spore Coat Polysaccharide Biosynthesis Protein SpsA, Chain A"/>
    <property type="match status" value="1"/>
</dbReference>
<dbReference type="RefSeq" id="WP_068863849.1">
    <property type="nucleotide sequence ID" value="NZ_LZYB01000003.1"/>
</dbReference>
<sequence length="319" mass="35301">MAPSPPLPTVSILIVAYNSTSVITSCLASIPQACGRHDFEVLLVDNGDGSTETLVTATFPDVQIVPSRGNIGFAGGNNLLAAQARGRFLLLLNPDMVLEAEAIDYLIDAAVVADPSVAAWGGVTLDRAGNPDYGNTVHIPSLREMASRMLGRSIAVDKGHLGIDADAEVAVLSGSFILFQRQAWDEVEGLDARYFLYCEEVDLFYRLSLRGYKFWRIAKSRAFHDIGHGQAITPVRMLYRAAGNMEFARRHWNGRRQELAFILMWLGAWQRVIAGWLLGRWFPHIQTVGSSHRDIALRPGFWRHGYDPDRGLLAKLGNR</sequence>
<name>A0A1A7BFB9_9SPHN</name>
<dbReference type="STRING" id="1300349.I603_1626"/>
<dbReference type="CDD" id="cd04186">
    <property type="entry name" value="GT_2_like_c"/>
    <property type="match status" value="1"/>
</dbReference>
<protein>
    <submittedName>
        <fullName evidence="1">Glycosyl transferase</fullName>
    </submittedName>
</protein>
<dbReference type="AlphaFoldDB" id="A0A1A7BFB9"/>